<keyword evidence="2" id="KW-1185">Reference proteome</keyword>
<name>A0A9P6IBD2_9PEZI</name>
<dbReference type="EMBL" id="JAATWM020000006">
    <property type="protein sequence ID" value="KAF9879709.1"/>
    <property type="molecule type" value="Genomic_DNA"/>
</dbReference>
<evidence type="ECO:0000313" key="2">
    <source>
        <dbReference type="Proteomes" id="UP000781932"/>
    </source>
</evidence>
<dbReference type="AlphaFoldDB" id="A0A9P6IBD2"/>
<accession>A0A9P6IBD2</accession>
<dbReference type="Proteomes" id="UP000781932">
    <property type="component" value="Unassembled WGS sequence"/>
</dbReference>
<dbReference type="GeneID" id="62158313"/>
<gene>
    <name evidence="1" type="ORF">CkaCkLH20_02520</name>
</gene>
<dbReference type="RefSeq" id="XP_038749170.1">
    <property type="nucleotide sequence ID" value="XM_038885239.1"/>
</dbReference>
<organism evidence="1 2">
    <name type="scientific">Colletotrichum karsti</name>
    <dbReference type="NCBI Taxonomy" id="1095194"/>
    <lineage>
        <taxon>Eukaryota</taxon>
        <taxon>Fungi</taxon>
        <taxon>Dikarya</taxon>
        <taxon>Ascomycota</taxon>
        <taxon>Pezizomycotina</taxon>
        <taxon>Sordariomycetes</taxon>
        <taxon>Hypocreomycetidae</taxon>
        <taxon>Glomerellales</taxon>
        <taxon>Glomerellaceae</taxon>
        <taxon>Colletotrichum</taxon>
        <taxon>Colletotrichum boninense species complex</taxon>
    </lineage>
</organism>
<comment type="caution">
    <text evidence="1">The sequence shown here is derived from an EMBL/GenBank/DDBJ whole genome shotgun (WGS) entry which is preliminary data.</text>
</comment>
<evidence type="ECO:0000313" key="1">
    <source>
        <dbReference type="EMBL" id="KAF9879709.1"/>
    </source>
</evidence>
<proteinExistence type="predicted"/>
<reference evidence="1" key="1">
    <citation type="submission" date="2020-03" db="EMBL/GenBank/DDBJ databases">
        <authorList>
            <person name="He L."/>
        </authorList>
    </citation>
    <scope>NUCLEOTIDE SEQUENCE</scope>
    <source>
        <strain evidence="1">CkLH20</strain>
    </source>
</reference>
<reference evidence="1" key="2">
    <citation type="submission" date="2020-11" db="EMBL/GenBank/DDBJ databases">
        <title>Whole genome sequencing of Colletotrichum sp.</title>
        <authorList>
            <person name="Li H."/>
        </authorList>
    </citation>
    <scope>NUCLEOTIDE SEQUENCE</scope>
    <source>
        <strain evidence="1">CkLH20</strain>
    </source>
</reference>
<sequence length="196" mass="22142">MKRHLILDNSDSEDEMPNAERIMGRDYESLVFDDGNYVNSSDFDAFAAKLYQTEQSNPAVAPHSCSHCEKLQLDLRRCKSDTYYTPKRVEHGIAARGPGWRIDDVDICTLAEAKDAGALECVLLERLFSAAKKIAGCDISLQGEDSESKWRHSVGRKRIFLLIFVTRTEENPLIQLFFELEDEGSIAKYEIFALAG</sequence>
<protein>
    <submittedName>
        <fullName evidence="1">Uncharacterized protein</fullName>
    </submittedName>
</protein>